<feature type="signal peptide" evidence="1">
    <location>
        <begin position="1"/>
        <end position="26"/>
    </location>
</feature>
<dbReference type="Gene3D" id="2.30.140.50">
    <property type="entry name" value="Protein of unknown function DUF2790"/>
    <property type="match status" value="1"/>
</dbReference>
<reference evidence="3" key="1">
    <citation type="journal article" date="2019" name="Int. J. Syst. Evol. Microbiol.">
        <title>The Global Catalogue of Microorganisms (GCM) 10K type strain sequencing project: providing services to taxonomists for standard genome sequencing and annotation.</title>
        <authorList>
            <consortium name="The Broad Institute Genomics Platform"/>
            <consortium name="The Broad Institute Genome Sequencing Center for Infectious Disease"/>
            <person name="Wu L."/>
            <person name="Ma J."/>
        </authorList>
    </citation>
    <scope>NUCLEOTIDE SEQUENCE [LARGE SCALE GENOMIC DNA]</scope>
    <source>
        <strain evidence="3">JCM 13501</strain>
    </source>
</reference>
<dbReference type="Pfam" id="PF10976">
    <property type="entry name" value="DUF2790"/>
    <property type="match status" value="1"/>
</dbReference>
<dbReference type="RefSeq" id="WP_188868397.1">
    <property type="nucleotide sequence ID" value="NZ_BMNW01000015.1"/>
</dbReference>
<keyword evidence="1" id="KW-0732">Signal</keyword>
<protein>
    <recommendedName>
        <fullName evidence="4">DUF2790 domain-containing protein</fullName>
    </recommendedName>
</protein>
<accession>A0ABQ2H3R8</accession>
<keyword evidence="3" id="KW-1185">Reference proteome</keyword>
<dbReference type="EMBL" id="BMNW01000015">
    <property type="protein sequence ID" value="GGM29464.1"/>
    <property type="molecule type" value="Genomic_DNA"/>
</dbReference>
<dbReference type="InterPro" id="IPR021245">
    <property type="entry name" value="DUF2790"/>
</dbReference>
<evidence type="ECO:0000313" key="2">
    <source>
        <dbReference type="EMBL" id="GGM29464.1"/>
    </source>
</evidence>
<dbReference type="Proteomes" id="UP000616499">
    <property type="component" value="Unassembled WGS sequence"/>
</dbReference>
<evidence type="ECO:0000313" key="3">
    <source>
        <dbReference type="Proteomes" id="UP000616499"/>
    </source>
</evidence>
<sequence>MNFKSISAACLITVLSVGALSATAQANPITETYSYGDHLDINQVISLNEDDGLGCGVVNAQMTYLDSYGEKRILAYSKLATSCNDGS</sequence>
<evidence type="ECO:0008006" key="4">
    <source>
        <dbReference type="Google" id="ProtNLM"/>
    </source>
</evidence>
<evidence type="ECO:0000256" key="1">
    <source>
        <dbReference type="SAM" id="SignalP"/>
    </source>
</evidence>
<organism evidence="2 3">
    <name type="scientific">Pseudomonas asuensis</name>
    <dbReference type="NCBI Taxonomy" id="1825787"/>
    <lineage>
        <taxon>Bacteria</taxon>
        <taxon>Pseudomonadati</taxon>
        <taxon>Pseudomonadota</taxon>
        <taxon>Gammaproteobacteria</taxon>
        <taxon>Pseudomonadales</taxon>
        <taxon>Pseudomonadaceae</taxon>
        <taxon>Pseudomonas</taxon>
    </lineage>
</organism>
<feature type="chain" id="PRO_5046652117" description="DUF2790 domain-containing protein" evidence="1">
    <location>
        <begin position="27"/>
        <end position="87"/>
    </location>
</feature>
<gene>
    <name evidence="2" type="ORF">GCM10009425_45040</name>
</gene>
<comment type="caution">
    <text evidence="2">The sequence shown here is derived from an EMBL/GenBank/DDBJ whole genome shotgun (WGS) entry which is preliminary data.</text>
</comment>
<proteinExistence type="predicted"/>
<name>A0ABQ2H3R8_9PSED</name>